<protein>
    <submittedName>
        <fullName evidence="2">Uncharacterized protein</fullName>
    </submittedName>
</protein>
<feature type="region of interest" description="Disordered" evidence="1">
    <location>
        <begin position="1"/>
        <end position="64"/>
    </location>
</feature>
<name>E8NBY1_MICTS</name>
<dbReference type="AlphaFoldDB" id="E8NBY1"/>
<dbReference type="Proteomes" id="UP000008975">
    <property type="component" value="Chromosome"/>
</dbReference>
<evidence type="ECO:0000313" key="3">
    <source>
        <dbReference type="Proteomes" id="UP000008975"/>
    </source>
</evidence>
<reference evidence="2 3" key="1">
    <citation type="journal article" date="2011" name="J. Bacteriol.">
        <title>Genome sequence of Microbacterium testaceum StLB037, an N-acylhomoserine lactone-degrading bacterium isolated from potato leaves.</title>
        <authorList>
            <person name="Morohoshi T."/>
            <person name="Wang W.-Z."/>
            <person name="Someya N."/>
            <person name="Ikeda T."/>
        </authorList>
    </citation>
    <scope>NUCLEOTIDE SEQUENCE [LARGE SCALE GENOMIC DNA]</scope>
    <source>
        <strain evidence="2 3">StLB037</strain>
    </source>
</reference>
<sequence length="64" mass="6544">MSLPDDPAGAAESPATPAQVAATRQDGIDEPEGTTMPVAPRSASADTGSGEVPLTRRRRANRQG</sequence>
<organism evidence="2 3">
    <name type="scientific">Microbacterium testaceum (strain StLB037)</name>
    <dbReference type="NCBI Taxonomy" id="979556"/>
    <lineage>
        <taxon>Bacteria</taxon>
        <taxon>Bacillati</taxon>
        <taxon>Actinomycetota</taxon>
        <taxon>Actinomycetes</taxon>
        <taxon>Micrococcales</taxon>
        <taxon>Microbacteriaceae</taxon>
        <taxon>Microbacterium</taxon>
    </lineage>
</organism>
<dbReference type="KEGG" id="mts:MTES_1850"/>
<reference key="2">
    <citation type="submission" date="2011-02" db="EMBL/GenBank/DDBJ databases">
        <title>Genome sequence of Microbacterium testaceum StLB037.</title>
        <authorList>
            <person name="Morohoshi T."/>
            <person name="Wang W.Z."/>
            <person name="Someya N."/>
            <person name="Ikeda T."/>
        </authorList>
    </citation>
    <scope>NUCLEOTIDE SEQUENCE</scope>
    <source>
        <strain>StLB037</strain>
    </source>
</reference>
<dbReference type="STRING" id="979556.MTES_1850"/>
<dbReference type="HOGENOM" id="CLU_2862864_0_0_11"/>
<gene>
    <name evidence="2" type="ordered locus">MTES_1850</name>
</gene>
<feature type="compositionally biased region" description="Basic residues" evidence="1">
    <location>
        <begin position="55"/>
        <end position="64"/>
    </location>
</feature>
<evidence type="ECO:0000313" key="2">
    <source>
        <dbReference type="EMBL" id="BAJ74814.1"/>
    </source>
</evidence>
<accession>E8NBY1</accession>
<dbReference type="EMBL" id="AP012052">
    <property type="protein sequence ID" value="BAJ74814.1"/>
    <property type="molecule type" value="Genomic_DNA"/>
</dbReference>
<proteinExistence type="predicted"/>
<evidence type="ECO:0000256" key="1">
    <source>
        <dbReference type="SAM" id="MobiDB-lite"/>
    </source>
</evidence>